<dbReference type="NCBIfam" id="TIGR00322">
    <property type="entry name" value="diphth2_R"/>
    <property type="match status" value="1"/>
</dbReference>
<keyword evidence="4 7" id="KW-0479">Metal-binding</keyword>
<dbReference type="FunFam" id="3.40.50.11860:FF:000001">
    <property type="entry name" value="2-(3-amino-3-carboxypropyl)histidine synthase subunit 2"/>
    <property type="match status" value="1"/>
</dbReference>
<evidence type="ECO:0000256" key="8">
    <source>
        <dbReference type="SAM" id="MobiDB-lite"/>
    </source>
</evidence>
<dbReference type="RefSeq" id="XP_040775639.1">
    <property type="nucleotide sequence ID" value="XM_040922652.1"/>
</dbReference>
<dbReference type="OrthoDB" id="449241at2759"/>
<dbReference type="SFLD" id="SFLDG01121">
    <property type="entry name" value="Diphthamide_biosynthesis"/>
    <property type="match status" value="1"/>
</dbReference>
<dbReference type="SFLD" id="SFLDS00032">
    <property type="entry name" value="Radical_SAM_3-amino-3-carboxyp"/>
    <property type="match status" value="1"/>
</dbReference>
<comment type="subcellular location">
    <subcellularLocation>
        <location evidence="7">Cytoplasm</location>
    </subcellularLocation>
</comment>
<feature type="region of interest" description="Disordered" evidence="8">
    <location>
        <begin position="451"/>
        <end position="477"/>
    </location>
</feature>
<keyword evidence="7" id="KW-0963">Cytoplasm</keyword>
<accession>A0A9P4Y1B5</accession>
<feature type="region of interest" description="Disordered" evidence="8">
    <location>
        <begin position="406"/>
        <end position="435"/>
    </location>
</feature>
<evidence type="ECO:0000256" key="7">
    <source>
        <dbReference type="RuleBase" id="RU364133"/>
    </source>
</evidence>
<dbReference type="GO" id="GO:0017183">
    <property type="term" value="P:protein histidyl modification to diphthamide"/>
    <property type="evidence" value="ECO:0007669"/>
    <property type="project" value="InterPro"/>
</dbReference>
<evidence type="ECO:0000256" key="2">
    <source>
        <dbReference type="ARBA" id="ARBA00005156"/>
    </source>
</evidence>
<dbReference type="Gene3D" id="3.40.50.11840">
    <property type="entry name" value="Diphthamide synthesis DPH1/DPH2 domain 1"/>
    <property type="match status" value="1"/>
</dbReference>
<dbReference type="Pfam" id="PF01866">
    <property type="entry name" value="Diphthamide_syn"/>
    <property type="match status" value="1"/>
</dbReference>
<evidence type="ECO:0000313" key="9">
    <source>
        <dbReference type="EMBL" id="KAF3764678.1"/>
    </source>
</evidence>
<gene>
    <name evidence="9" type="ORF">M406DRAFT_351836</name>
</gene>
<keyword evidence="10" id="KW-1185">Reference proteome</keyword>
<keyword evidence="5 7" id="KW-0408">Iron</keyword>
<dbReference type="FunFam" id="3.40.50.11840:FF:000010">
    <property type="entry name" value="2-(3-amino-3-carboxypropyl)histidine synthase subunit 2"/>
    <property type="match status" value="1"/>
</dbReference>
<evidence type="ECO:0000256" key="6">
    <source>
        <dbReference type="ARBA" id="ARBA00023014"/>
    </source>
</evidence>
<dbReference type="GeneID" id="63839781"/>
<dbReference type="InterPro" id="IPR016435">
    <property type="entry name" value="DPH1/DPH2"/>
</dbReference>
<evidence type="ECO:0000256" key="4">
    <source>
        <dbReference type="ARBA" id="ARBA00022723"/>
    </source>
</evidence>
<comment type="function">
    <text evidence="7">Required for the first step of diphthamide biosynthesis, a post-translational modification of histidine which occurs in elongation factor 2. DPH1 and DPH2 transfer a 3-amino-3-carboxypropyl (ACP) group from S-adenosyl-L-methionine (SAM) to a histidine residue, the reaction is assisted by a reduction system comprising DPH3 and a NADH-dependent reductase. Facilitates the reduction of the catalytic iron-sulfur cluster found in the DPH1 subunit.</text>
</comment>
<dbReference type="InterPro" id="IPR010014">
    <property type="entry name" value="DHP2"/>
</dbReference>
<dbReference type="AlphaFoldDB" id="A0A9P4Y1B5"/>
<comment type="caution">
    <text evidence="9">The sequence shown here is derived from an EMBL/GenBank/DDBJ whole genome shotgun (WGS) entry which is preliminary data.</text>
</comment>
<dbReference type="Proteomes" id="UP000803844">
    <property type="component" value="Unassembled WGS sequence"/>
</dbReference>
<dbReference type="PANTHER" id="PTHR10762">
    <property type="entry name" value="DIPHTHAMIDE BIOSYNTHESIS PROTEIN"/>
    <property type="match status" value="1"/>
</dbReference>
<dbReference type="GO" id="GO:0051536">
    <property type="term" value="F:iron-sulfur cluster binding"/>
    <property type="evidence" value="ECO:0007669"/>
    <property type="project" value="UniProtKB-KW"/>
</dbReference>
<organism evidence="9 10">
    <name type="scientific">Cryphonectria parasitica (strain ATCC 38755 / EP155)</name>
    <dbReference type="NCBI Taxonomy" id="660469"/>
    <lineage>
        <taxon>Eukaryota</taxon>
        <taxon>Fungi</taxon>
        <taxon>Dikarya</taxon>
        <taxon>Ascomycota</taxon>
        <taxon>Pezizomycotina</taxon>
        <taxon>Sordariomycetes</taxon>
        <taxon>Sordariomycetidae</taxon>
        <taxon>Diaporthales</taxon>
        <taxon>Cryphonectriaceae</taxon>
        <taxon>Cryphonectria-Endothia species complex</taxon>
        <taxon>Cryphonectria</taxon>
    </lineage>
</organism>
<dbReference type="SFLD" id="SFLDF00408">
    <property type="entry name" value="Diphthamide_biosynthesis_famil"/>
    <property type="match status" value="1"/>
</dbReference>
<dbReference type="GO" id="GO:0046872">
    <property type="term" value="F:metal ion binding"/>
    <property type="evidence" value="ECO:0007669"/>
    <property type="project" value="UniProtKB-KW"/>
</dbReference>
<evidence type="ECO:0000256" key="1">
    <source>
        <dbReference type="ARBA" id="ARBA00001966"/>
    </source>
</evidence>
<sequence length="539" mass="59253">MAEELTAAPVLSTPEDHLFEYQKPDTTSVNARSDDELRDIYEVERTAKECREEGKKRIALQFPDHMLGDAPKVVELLRKELDGARVGQKAEGTPPSEERIWILADTSYSACCVDEIAAEHVDADVVVHYGRSCLSPTSRLPVIYVFTRHNLDMDAAVQSFEAEFPEEEAKVVLMADVAYQDHVDELYRRIRERGYTELLSTRIKHNPLGSIPNRTIINPEEQEMATEEEEGIDLKEYSVFHVSSPPAALLLALSSRVASLHIFATADSESAPYYSPTRTTRGLLGRRYAKLLNLTSAGIIGILVNTLSVANYLSSIESIRKQIAAAGKKSYTVVVGKLNPAKLANFSEIEGWVIVGCWESSLVEEDAGFFQPVLTPFELEVALMPDEERIWGLSWWGGIESVKAVEEGEPSAGSGKKPDEAATGDSGVEVEEDESDVPVFDLRTGKLVSSARPMRKAAQLEEQDASQNTRSESGALALRPKAELATINGVLSPGAQYLRSQRTWQGLGSDFDDERAATIEEGRGGIAKGYTVGEDAETR</sequence>
<keyword evidence="6 7" id="KW-0411">Iron-sulfur</keyword>
<evidence type="ECO:0000256" key="3">
    <source>
        <dbReference type="ARBA" id="ARBA00006179"/>
    </source>
</evidence>
<dbReference type="GO" id="GO:0005737">
    <property type="term" value="C:cytoplasm"/>
    <property type="evidence" value="ECO:0007669"/>
    <property type="project" value="UniProtKB-SubCell"/>
</dbReference>
<dbReference type="InterPro" id="IPR042265">
    <property type="entry name" value="DPH1/DPH2_3"/>
</dbReference>
<dbReference type="Gene3D" id="3.40.50.11860">
    <property type="entry name" value="Diphthamide synthesis DPH1/DPH2 domain 3"/>
    <property type="match status" value="1"/>
</dbReference>
<comment type="similarity">
    <text evidence="3 7">Belongs to the DPH1/DPH2 family. DPH2 subfamily.</text>
</comment>
<dbReference type="GO" id="GO:0090560">
    <property type="term" value="F:2-(3-amino-3-carboxypropyl)histidine synthase activity"/>
    <property type="evidence" value="ECO:0007669"/>
    <property type="project" value="InterPro"/>
</dbReference>
<dbReference type="NCBIfam" id="TIGR00272">
    <property type="entry name" value="DPH2"/>
    <property type="match status" value="1"/>
</dbReference>
<protein>
    <recommendedName>
        <fullName evidence="7">2-(3-amino-3-carboxypropyl)histidine synthase subunit 2</fullName>
    </recommendedName>
</protein>
<evidence type="ECO:0000256" key="5">
    <source>
        <dbReference type="ARBA" id="ARBA00023004"/>
    </source>
</evidence>
<proteinExistence type="inferred from homology"/>
<feature type="region of interest" description="Disordered" evidence="8">
    <location>
        <begin position="519"/>
        <end position="539"/>
    </location>
</feature>
<comment type="cofactor">
    <cofactor evidence="1">
        <name>[4Fe-4S] cluster</name>
        <dbReference type="ChEBI" id="CHEBI:49883"/>
    </cofactor>
</comment>
<comment type="pathway">
    <text evidence="2 7">Protein modification; peptidyl-diphthamide biosynthesis.</text>
</comment>
<evidence type="ECO:0000313" key="10">
    <source>
        <dbReference type="Proteomes" id="UP000803844"/>
    </source>
</evidence>
<dbReference type="EMBL" id="MU032348">
    <property type="protein sequence ID" value="KAF3764678.1"/>
    <property type="molecule type" value="Genomic_DNA"/>
</dbReference>
<reference evidence="9" key="1">
    <citation type="journal article" date="2020" name="Phytopathology">
        <title>Genome sequence of the chestnut blight fungus Cryphonectria parasitica EP155: A fundamental resource for an archetypical invasive plant pathogen.</title>
        <authorList>
            <person name="Crouch J.A."/>
            <person name="Dawe A."/>
            <person name="Aerts A."/>
            <person name="Barry K."/>
            <person name="Churchill A.C.L."/>
            <person name="Grimwood J."/>
            <person name="Hillman B."/>
            <person name="Milgroom M.G."/>
            <person name="Pangilinan J."/>
            <person name="Smith M."/>
            <person name="Salamov A."/>
            <person name="Schmutz J."/>
            <person name="Yadav J."/>
            <person name="Grigoriev I.V."/>
            <person name="Nuss D."/>
        </authorList>
    </citation>
    <scope>NUCLEOTIDE SEQUENCE</scope>
    <source>
        <strain evidence="9">EP155</strain>
    </source>
</reference>
<dbReference type="PANTHER" id="PTHR10762:SF2">
    <property type="entry name" value="2-(3-AMINO-3-CARBOXYPROPYL)HISTIDINE SYNTHASE SUBUNIT 2"/>
    <property type="match status" value="1"/>
</dbReference>
<dbReference type="InterPro" id="IPR042263">
    <property type="entry name" value="DPH1/DPH2_1"/>
</dbReference>
<name>A0A9P4Y1B5_CRYP1</name>